<keyword evidence="1 10" id="KW-0813">Transport</keyword>
<dbReference type="InterPro" id="IPR037364">
    <property type="entry name" value="Sec23"/>
</dbReference>
<dbReference type="InterPro" id="IPR036175">
    <property type="entry name" value="Sec23/24_helical_dom_sf"/>
</dbReference>
<evidence type="ECO:0000313" key="17">
    <source>
        <dbReference type="Proteomes" id="UP000241394"/>
    </source>
</evidence>
<keyword evidence="4 10" id="KW-0862">Zinc</keyword>
<keyword evidence="2 10" id="KW-0479">Metal-binding</keyword>
<dbReference type="Pfam" id="PF00626">
    <property type="entry name" value="Gelsolin"/>
    <property type="match status" value="1"/>
</dbReference>
<dbReference type="InterPro" id="IPR007123">
    <property type="entry name" value="Gelsolin-like_dom"/>
</dbReference>
<keyword evidence="5 10" id="KW-0931">ER-Golgi transport</keyword>
<evidence type="ECO:0000256" key="3">
    <source>
        <dbReference type="ARBA" id="ARBA00022824"/>
    </source>
</evidence>
<keyword evidence="17" id="KW-1185">Reference proteome</keyword>
<gene>
    <name evidence="16" type="ORF">CEY00_Acc27383</name>
</gene>
<reference evidence="17" key="2">
    <citation type="journal article" date="2018" name="BMC Genomics">
        <title>A manually annotated Actinidia chinensis var. chinensis (kiwifruit) genome highlights the challenges associated with draft genomes and gene prediction in plants.</title>
        <authorList>
            <person name="Pilkington S.M."/>
            <person name="Crowhurst R."/>
            <person name="Hilario E."/>
            <person name="Nardozza S."/>
            <person name="Fraser L."/>
            <person name="Peng Y."/>
            <person name="Gunaseelan K."/>
            <person name="Simpson R."/>
            <person name="Tahir J."/>
            <person name="Deroles S.C."/>
            <person name="Templeton K."/>
            <person name="Luo Z."/>
            <person name="Davy M."/>
            <person name="Cheng C."/>
            <person name="McNeilage M."/>
            <person name="Scaglione D."/>
            <person name="Liu Y."/>
            <person name="Zhang Q."/>
            <person name="Datson P."/>
            <person name="De Silva N."/>
            <person name="Gardiner S.E."/>
            <person name="Bassett H."/>
            <person name="Chagne D."/>
            <person name="McCallum J."/>
            <person name="Dzierzon H."/>
            <person name="Deng C."/>
            <person name="Wang Y.Y."/>
            <person name="Barron L."/>
            <person name="Manako K."/>
            <person name="Bowen J."/>
            <person name="Foster T.M."/>
            <person name="Erridge Z.A."/>
            <person name="Tiffin H."/>
            <person name="Waite C.N."/>
            <person name="Davies K.M."/>
            <person name="Grierson E.P."/>
            <person name="Laing W.A."/>
            <person name="Kirk R."/>
            <person name="Chen X."/>
            <person name="Wood M."/>
            <person name="Montefiori M."/>
            <person name="Brummell D.A."/>
            <person name="Schwinn K.E."/>
            <person name="Catanach A."/>
            <person name="Fullerton C."/>
            <person name="Li D."/>
            <person name="Meiyalaghan S."/>
            <person name="Nieuwenhuizen N."/>
            <person name="Read N."/>
            <person name="Prakash R."/>
            <person name="Hunter D."/>
            <person name="Zhang H."/>
            <person name="McKenzie M."/>
            <person name="Knabel M."/>
            <person name="Harris A."/>
            <person name="Allan A.C."/>
            <person name="Gleave A."/>
            <person name="Chen A."/>
            <person name="Janssen B.J."/>
            <person name="Plunkett B."/>
            <person name="Ampomah-Dwamena C."/>
            <person name="Voogd C."/>
            <person name="Leif D."/>
            <person name="Lafferty D."/>
            <person name="Souleyre E.J.F."/>
            <person name="Varkonyi-Gasic E."/>
            <person name="Gambi F."/>
            <person name="Hanley J."/>
            <person name="Yao J.L."/>
            <person name="Cheung J."/>
            <person name="David K.M."/>
            <person name="Warren B."/>
            <person name="Marsh K."/>
            <person name="Snowden K.C."/>
            <person name="Lin-Wang K."/>
            <person name="Brian L."/>
            <person name="Martinez-Sanchez M."/>
            <person name="Wang M."/>
            <person name="Ileperuma N."/>
            <person name="Macnee N."/>
            <person name="Campin R."/>
            <person name="McAtee P."/>
            <person name="Drummond R.S.M."/>
            <person name="Espley R.V."/>
            <person name="Ireland H.S."/>
            <person name="Wu R."/>
            <person name="Atkinson R.G."/>
            <person name="Karunairetnam S."/>
            <person name="Bulley S."/>
            <person name="Chunkath S."/>
            <person name="Hanley Z."/>
            <person name="Storey R."/>
            <person name="Thrimawithana A.H."/>
            <person name="Thomson S."/>
            <person name="David C."/>
            <person name="Testolin R."/>
            <person name="Huang H."/>
            <person name="Hellens R.P."/>
            <person name="Schaffer R.J."/>
        </authorList>
    </citation>
    <scope>NUCLEOTIDE SEQUENCE [LARGE SCALE GENOMIC DNA]</scope>
    <source>
        <strain evidence="17">cv. Red5</strain>
    </source>
</reference>
<dbReference type="STRING" id="1590841.A0A2R6PKD2"/>
<evidence type="ECO:0000313" key="16">
    <source>
        <dbReference type="EMBL" id="PSR92784.1"/>
    </source>
</evidence>
<keyword evidence="10" id="KW-0963">Cytoplasm</keyword>
<reference evidence="16 17" key="1">
    <citation type="submission" date="2017-07" db="EMBL/GenBank/DDBJ databases">
        <title>An improved, manually edited Actinidia chinensis var. chinensis (kiwifruit) genome highlights the challenges associated with draft genomes and gene prediction in plants.</title>
        <authorList>
            <person name="Pilkington S."/>
            <person name="Crowhurst R."/>
            <person name="Hilario E."/>
            <person name="Nardozza S."/>
            <person name="Fraser L."/>
            <person name="Peng Y."/>
            <person name="Gunaseelan K."/>
            <person name="Simpson R."/>
            <person name="Tahir J."/>
            <person name="Deroles S."/>
            <person name="Templeton K."/>
            <person name="Luo Z."/>
            <person name="Davy M."/>
            <person name="Cheng C."/>
            <person name="Mcneilage M."/>
            <person name="Scaglione D."/>
            <person name="Liu Y."/>
            <person name="Zhang Q."/>
            <person name="Datson P."/>
            <person name="De Silva N."/>
            <person name="Gardiner S."/>
            <person name="Bassett H."/>
            <person name="Chagne D."/>
            <person name="Mccallum J."/>
            <person name="Dzierzon H."/>
            <person name="Deng C."/>
            <person name="Wang Y.-Y."/>
            <person name="Barron N."/>
            <person name="Manako K."/>
            <person name="Bowen J."/>
            <person name="Foster T."/>
            <person name="Erridge Z."/>
            <person name="Tiffin H."/>
            <person name="Waite C."/>
            <person name="Davies K."/>
            <person name="Grierson E."/>
            <person name="Laing W."/>
            <person name="Kirk R."/>
            <person name="Chen X."/>
            <person name="Wood M."/>
            <person name="Montefiori M."/>
            <person name="Brummell D."/>
            <person name="Schwinn K."/>
            <person name="Catanach A."/>
            <person name="Fullerton C."/>
            <person name="Li D."/>
            <person name="Meiyalaghan S."/>
            <person name="Nieuwenhuizen N."/>
            <person name="Read N."/>
            <person name="Prakash R."/>
            <person name="Hunter D."/>
            <person name="Zhang H."/>
            <person name="Mckenzie M."/>
            <person name="Knabel M."/>
            <person name="Harris A."/>
            <person name="Allan A."/>
            <person name="Chen A."/>
            <person name="Janssen B."/>
            <person name="Plunkett B."/>
            <person name="Dwamena C."/>
            <person name="Voogd C."/>
            <person name="Leif D."/>
            <person name="Lafferty D."/>
            <person name="Souleyre E."/>
            <person name="Varkonyi-Gasic E."/>
            <person name="Gambi F."/>
            <person name="Hanley J."/>
            <person name="Yao J.-L."/>
            <person name="Cheung J."/>
            <person name="David K."/>
            <person name="Warren B."/>
            <person name="Marsh K."/>
            <person name="Snowden K."/>
            <person name="Lin-Wang K."/>
            <person name="Brian L."/>
            <person name="Martinez-Sanchez M."/>
            <person name="Wang M."/>
            <person name="Ileperuma N."/>
            <person name="Macnee N."/>
            <person name="Campin R."/>
            <person name="Mcatee P."/>
            <person name="Drummond R."/>
            <person name="Espley R."/>
            <person name="Ireland H."/>
            <person name="Wu R."/>
            <person name="Atkinson R."/>
            <person name="Karunairetnam S."/>
            <person name="Bulley S."/>
            <person name="Chunkath S."/>
            <person name="Hanley Z."/>
            <person name="Storey R."/>
            <person name="Thrimawithana A."/>
            <person name="Thomson S."/>
            <person name="David C."/>
            <person name="Testolin R."/>
        </authorList>
    </citation>
    <scope>NUCLEOTIDE SEQUENCE [LARGE SCALE GENOMIC DNA]</scope>
    <source>
        <strain evidence="17">cv. Red5</strain>
        <tissue evidence="16">Young leaf</tissue>
    </source>
</reference>
<dbReference type="FunFam" id="3.40.50.410:FF:000043">
    <property type="entry name" value="Protein transport protein SEC23"/>
    <property type="match status" value="1"/>
</dbReference>
<evidence type="ECO:0000256" key="6">
    <source>
        <dbReference type="ARBA" id="ARBA00022927"/>
    </source>
</evidence>
<comment type="function">
    <text evidence="9 10">Component of the coat protein complex II (COPII) which promotes the formation of transport vesicles from the endoplasmic reticulum (ER). The coat has two main functions, the physical deformation of the endoplasmic reticulum membrane into vesicles and the selection of cargo molecules.</text>
</comment>
<evidence type="ECO:0000256" key="9">
    <source>
        <dbReference type="ARBA" id="ARBA00025471"/>
    </source>
</evidence>
<dbReference type="Gene3D" id="3.40.20.10">
    <property type="entry name" value="Severin"/>
    <property type="match status" value="1"/>
</dbReference>
<evidence type="ECO:0000259" key="11">
    <source>
        <dbReference type="Pfam" id="PF00626"/>
    </source>
</evidence>
<dbReference type="FunFam" id="2.60.40.1670:FF:000010">
    <property type="entry name" value="Protein transport protein SEC23"/>
    <property type="match status" value="1"/>
</dbReference>
<comment type="subcellular location">
    <subcellularLocation>
        <location evidence="10">Cytoplasmic vesicle</location>
        <location evidence="10">COPII-coated vesicle membrane</location>
        <topology evidence="10">Peripheral membrane protein</topology>
        <orientation evidence="10">Cytoplasmic side</orientation>
    </subcellularLocation>
    <subcellularLocation>
        <location evidence="10">Endoplasmic reticulum membrane</location>
        <topology evidence="10">Peripheral membrane protein</topology>
        <orientation evidence="10">Cytoplasmic side</orientation>
    </subcellularLocation>
</comment>
<dbReference type="PANTHER" id="PTHR11141">
    <property type="entry name" value="PROTEIN TRANSPORT PROTEIN SEC23"/>
    <property type="match status" value="1"/>
</dbReference>
<dbReference type="GO" id="GO:0070971">
    <property type="term" value="C:endoplasmic reticulum exit site"/>
    <property type="evidence" value="ECO:0007669"/>
    <property type="project" value="TreeGrafter"/>
</dbReference>
<dbReference type="CDD" id="cd11287">
    <property type="entry name" value="Sec23_C"/>
    <property type="match status" value="1"/>
</dbReference>
<feature type="domain" description="Sec23/Sec24 beta-sandwich" evidence="15">
    <location>
        <begin position="492"/>
        <end position="592"/>
    </location>
</feature>
<dbReference type="FunCoup" id="A0A2R6PKD2">
    <property type="interactions" value="359"/>
</dbReference>
<dbReference type="PANTHER" id="PTHR11141:SF22">
    <property type="entry name" value="PROTEIN TRANSPORT PROTEIN SEC23 G"/>
    <property type="match status" value="1"/>
</dbReference>
<dbReference type="EMBL" id="NKQK01000024">
    <property type="protein sequence ID" value="PSR92784.1"/>
    <property type="molecule type" value="Genomic_DNA"/>
</dbReference>
<dbReference type="InterPro" id="IPR006900">
    <property type="entry name" value="Sec23/24_helical_dom"/>
</dbReference>
<dbReference type="GO" id="GO:0090110">
    <property type="term" value="P:COPII-coated vesicle cargo loading"/>
    <property type="evidence" value="ECO:0007669"/>
    <property type="project" value="TreeGrafter"/>
</dbReference>
<dbReference type="Gene3D" id="3.40.50.410">
    <property type="entry name" value="von Willebrand factor, type A domain"/>
    <property type="match status" value="1"/>
</dbReference>
<dbReference type="Gene3D" id="2.60.40.1670">
    <property type="entry name" value="beta-sandwich domain of Sec23/24"/>
    <property type="match status" value="1"/>
</dbReference>
<dbReference type="InterPro" id="IPR006896">
    <property type="entry name" value="Sec23/24_trunk_dom"/>
</dbReference>
<dbReference type="InterPro" id="IPR029006">
    <property type="entry name" value="ADF-H/Gelsolin-like_dom_sf"/>
</dbReference>
<feature type="domain" description="Gelsolin-like" evidence="11">
    <location>
        <begin position="718"/>
        <end position="804"/>
    </location>
</feature>
<dbReference type="InParanoid" id="A0A2R6PKD2"/>
<dbReference type="AlphaFoldDB" id="A0A2R6PKD2"/>
<dbReference type="InterPro" id="IPR036174">
    <property type="entry name" value="Znf_Sec23_Sec24_sf"/>
</dbReference>
<dbReference type="GO" id="GO:0005789">
    <property type="term" value="C:endoplasmic reticulum membrane"/>
    <property type="evidence" value="ECO:0007669"/>
    <property type="project" value="UniProtKB-SubCell"/>
</dbReference>
<organism evidence="16 17">
    <name type="scientific">Actinidia chinensis var. chinensis</name>
    <name type="common">Chinese soft-hair kiwi</name>
    <dbReference type="NCBI Taxonomy" id="1590841"/>
    <lineage>
        <taxon>Eukaryota</taxon>
        <taxon>Viridiplantae</taxon>
        <taxon>Streptophyta</taxon>
        <taxon>Embryophyta</taxon>
        <taxon>Tracheophyta</taxon>
        <taxon>Spermatophyta</taxon>
        <taxon>Magnoliopsida</taxon>
        <taxon>eudicotyledons</taxon>
        <taxon>Gunneridae</taxon>
        <taxon>Pentapetalae</taxon>
        <taxon>asterids</taxon>
        <taxon>Ericales</taxon>
        <taxon>Actinidiaceae</taxon>
        <taxon>Actinidia</taxon>
    </lineage>
</organism>
<name>A0A2R6PKD2_ACTCC</name>
<dbReference type="OrthoDB" id="10256289at2759"/>
<evidence type="ECO:0000259" key="15">
    <source>
        <dbReference type="Pfam" id="PF08033"/>
    </source>
</evidence>
<dbReference type="SUPFAM" id="SSF81811">
    <property type="entry name" value="Helical domain of Sec23/24"/>
    <property type="match status" value="1"/>
</dbReference>
<dbReference type="InterPro" id="IPR006895">
    <property type="entry name" value="Znf_Sec23_Sec24"/>
</dbReference>
<dbReference type="Proteomes" id="UP000241394">
    <property type="component" value="Chromosome LG24"/>
</dbReference>
<evidence type="ECO:0000256" key="8">
    <source>
        <dbReference type="ARBA" id="ARBA00023329"/>
    </source>
</evidence>
<dbReference type="FunFam" id="3.40.20.10:FF:000014">
    <property type="entry name" value="Protein transport protein SEC23"/>
    <property type="match status" value="1"/>
</dbReference>
<dbReference type="Pfam" id="PF08033">
    <property type="entry name" value="Sec23_BS"/>
    <property type="match status" value="1"/>
</dbReference>
<dbReference type="Gene3D" id="2.30.30.380">
    <property type="entry name" value="Zn-finger domain of Sec23/24"/>
    <property type="match status" value="1"/>
</dbReference>
<evidence type="ECO:0000256" key="7">
    <source>
        <dbReference type="ARBA" id="ARBA00023136"/>
    </source>
</evidence>
<dbReference type="FunFam" id="2.30.30.380:FF:000001">
    <property type="entry name" value="Protein transport protein SEC23"/>
    <property type="match status" value="1"/>
</dbReference>
<dbReference type="GO" id="GO:0006886">
    <property type="term" value="P:intracellular protein transport"/>
    <property type="evidence" value="ECO:0007669"/>
    <property type="project" value="InterPro"/>
</dbReference>
<dbReference type="SUPFAM" id="SSF82919">
    <property type="entry name" value="Zn-finger domain of Sec23/24"/>
    <property type="match status" value="1"/>
</dbReference>
<protein>
    <recommendedName>
        <fullName evidence="10">Protein transport protein SEC23</fullName>
    </recommendedName>
</protein>
<dbReference type="Gramene" id="PSR92784">
    <property type="protein sequence ID" value="PSR92784"/>
    <property type="gene ID" value="CEY00_Acc27383"/>
</dbReference>
<proteinExistence type="inferred from homology"/>
<dbReference type="GO" id="GO:0008270">
    <property type="term" value="F:zinc ion binding"/>
    <property type="evidence" value="ECO:0007669"/>
    <property type="project" value="InterPro"/>
</dbReference>
<keyword evidence="3 10" id="KW-0256">Endoplasmic reticulum</keyword>
<dbReference type="GO" id="GO:0030127">
    <property type="term" value="C:COPII vesicle coat"/>
    <property type="evidence" value="ECO:0007669"/>
    <property type="project" value="InterPro"/>
</dbReference>
<evidence type="ECO:0000259" key="14">
    <source>
        <dbReference type="Pfam" id="PF04815"/>
    </source>
</evidence>
<dbReference type="InterPro" id="IPR036465">
    <property type="entry name" value="vWFA_dom_sf"/>
</dbReference>
<feature type="domain" description="Sec23/Sec24 helical" evidence="14">
    <location>
        <begin position="604"/>
        <end position="698"/>
    </location>
</feature>
<dbReference type="Pfam" id="PF04811">
    <property type="entry name" value="Sec23_trunk"/>
    <property type="match status" value="1"/>
</dbReference>
<feature type="domain" description="Sec23/Sec24 trunk" evidence="13">
    <location>
        <begin position="220"/>
        <end position="472"/>
    </location>
</feature>
<evidence type="ECO:0000256" key="1">
    <source>
        <dbReference type="ARBA" id="ARBA00022448"/>
    </source>
</evidence>
<dbReference type="Gene3D" id="1.20.120.730">
    <property type="entry name" value="Sec23/Sec24 helical domain"/>
    <property type="match status" value="1"/>
</dbReference>
<dbReference type="Pfam" id="PF04810">
    <property type="entry name" value="zf-Sec23_Sec24"/>
    <property type="match status" value="1"/>
</dbReference>
<evidence type="ECO:0000256" key="2">
    <source>
        <dbReference type="ARBA" id="ARBA00022723"/>
    </source>
</evidence>
<dbReference type="SUPFAM" id="SSF53300">
    <property type="entry name" value="vWA-like"/>
    <property type="match status" value="1"/>
</dbReference>
<dbReference type="SUPFAM" id="SSF81995">
    <property type="entry name" value="beta-sandwich domain of Sec23/24"/>
    <property type="match status" value="1"/>
</dbReference>
<keyword evidence="8 10" id="KW-0968">Cytoplasmic vesicle</keyword>
<dbReference type="OMA" id="RSRIWAC"/>
<evidence type="ECO:0000259" key="12">
    <source>
        <dbReference type="Pfam" id="PF04810"/>
    </source>
</evidence>
<dbReference type="InterPro" id="IPR012990">
    <property type="entry name" value="Beta-sandwich_Sec23_24"/>
</dbReference>
<evidence type="ECO:0000256" key="4">
    <source>
        <dbReference type="ARBA" id="ARBA00022833"/>
    </source>
</evidence>
<dbReference type="SUPFAM" id="SSF82754">
    <property type="entry name" value="C-terminal, gelsolin-like domain of Sec23/24"/>
    <property type="match status" value="1"/>
</dbReference>
<sequence>MDFVELETIEGLRWSWNSWPVSKSEAAALVIPLSIMCTPLMQFNELPLLPYDPLICNLCGAVLNPYARVDYQSRIWVCPFCYRKNLFPRSYAGIGENNLPAELFPTYSTVEYQVSKKLANPCSNLNLANNWGNGFLSSNPSSNLNLSGNLSQIGNKVENLGSNLNLSSSWGNGLGSNSNNNWGSGLSPSASLSPAVSSSSLVSSFSSASVSGLDLRGVGPAFVFVVDVSSSEAELRALKNELLHVVSQLPENALVGLVTFDSMVRVHDLGFTECLRVVVLHGERELSSDQTQKLLGISRMKQLQLGKALANPKPGFLLSVSECEFNITTAIEDLHSSPPVIPGHRPQRATGAAISAVVSLLEGCSINTGSRIMIFTSGPATVGPGMIVESDLGNAIRTHRDLISGRAANYRKSSEFYKQLSQRLMNASIVLDLFACSLDQVGAAEMRASVESSGGFMMLGESFESEQFKKCLRHLFSHLFSHDEEGNLKMCFDATIEIVTTKDVKICGALGPCVSLKKKNSSVSEKEIGEGGTNMWKLGTLTNKTCIVFFFQVGDEQKVQPSSAFFIQFITHYRQGNMGIRKRVTTAARRWVANHSPEIAAGFDQETAASVMARLAIDKAERGFSQDVIRWLDNMLIRFASKFGDYVQEDPSSFRLSSNFSLYPQFMYYLRRSQFIDVFNSSPDETAFFRLMLNRDGVVGSLIMIQPTLFQYSFDGPPIPVLLDVCSISPDVILLFDSYFYVVIHYGSKIAQWRKLGYDKDPNHESFRKLLEAPDLDAEQLVAERVPVPKLVKCDQHSSQARFLLAKLNPSVTQNSTYTDGSEIIFTDDVSLQIFIEHLQALAVQG</sequence>
<evidence type="ECO:0000256" key="10">
    <source>
        <dbReference type="RuleBase" id="RU365030"/>
    </source>
</evidence>
<keyword evidence="6 10" id="KW-0653">Protein transport</keyword>
<comment type="similarity">
    <text evidence="10">Belongs to the SEC23/SEC24 family. SEC23 subfamily.</text>
</comment>
<evidence type="ECO:0000259" key="13">
    <source>
        <dbReference type="Pfam" id="PF04811"/>
    </source>
</evidence>
<evidence type="ECO:0000256" key="5">
    <source>
        <dbReference type="ARBA" id="ARBA00022892"/>
    </source>
</evidence>
<feature type="domain" description="Zinc finger Sec23/Sec24-type" evidence="12">
    <location>
        <begin position="53"/>
        <end position="91"/>
    </location>
</feature>
<comment type="caution">
    <text evidence="16">The sequence shown here is derived from an EMBL/GenBank/DDBJ whole genome shotgun (WGS) entry which is preliminary data.</text>
</comment>
<dbReference type="InterPro" id="IPR036180">
    <property type="entry name" value="Gelsolin-like_dom_sf"/>
</dbReference>
<dbReference type="InterPro" id="IPR037550">
    <property type="entry name" value="Sec23_C"/>
</dbReference>
<dbReference type="GO" id="GO:0005096">
    <property type="term" value="F:GTPase activator activity"/>
    <property type="evidence" value="ECO:0007669"/>
    <property type="project" value="TreeGrafter"/>
</dbReference>
<keyword evidence="7 10" id="KW-0472">Membrane</keyword>
<dbReference type="Pfam" id="PF04815">
    <property type="entry name" value="Sec23_helical"/>
    <property type="match status" value="1"/>
</dbReference>
<accession>A0A2R6PKD2</accession>